<dbReference type="PRINTS" id="PR00367">
    <property type="entry name" value="ETHRSPELEMNT"/>
</dbReference>
<organism evidence="9 10">
    <name type="scientific">Manihot esculenta</name>
    <name type="common">Cassava</name>
    <name type="synonym">Jatropha manihot</name>
    <dbReference type="NCBI Taxonomy" id="3983"/>
    <lineage>
        <taxon>Eukaryota</taxon>
        <taxon>Viridiplantae</taxon>
        <taxon>Streptophyta</taxon>
        <taxon>Embryophyta</taxon>
        <taxon>Tracheophyta</taxon>
        <taxon>Spermatophyta</taxon>
        <taxon>Magnoliopsida</taxon>
        <taxon>eudicotyledons</taxon>
        <taxon>Gunneridae</taxon>
        <taxon>Pentapetalae</taxon>
        <taxon>rosids</taxon>
        <taxon>fabids</taxon>
        <taxon>Malpighiales</taxon>
        <taxon>Euphorbiaceae</taxon>
        <taxon>Crotonoideae</taxon>
        <taxon>Manihoteae</taxon>
        <taxon>Manihot</taxon>
    </lineage>
</organism>
<feature type="region of interest" description="Disordered" evidence="7">
    <location>
        <begin position="427"/>
        <end position="458"/>
    </location>
</feature>
<evidence type="ECO:0000256" key="6">
    <source>
        <dbReference type="ARBA" id="ARBA00024343"/>
    </source>
</evidence>
<feature type="compositionally biased region" description="Polar residues" evidence="7">
    <location>
        <begin position="427"/>
        <end position="438"/>
    </location>
</feature>
<dbReference type="GO" id="GO:0003700">
    <property type="term" value="F:DNA-binding transcription factor activity"/>
    <property type="evidence" value="ECO:0007669"/>
    <property type="project" value="InterPro"/>
</dbReference>
<dbReference type="Gene3D" id="3.30.730.10">
    <property type="entry name" value="AP2/ERF domain"/>
    <property type="match status" value="1"/>
</dbReference>
<dbReference type="EMBL" id="CM004388">
    <property type="protein sequence ID" value="OAY58494.1"/>
    <property type="molecule type" value="Genomic_DNA"/>
</dbReference>
<keyword evidence="10" id="KW-1185">Reference proteome</keyword>
<comment type="caution">
    <text evidence="9">The sequence shown here is derived from an EMBL/GenBank/DDBJ whole genome shotgun (WGS) entry which is preliminary data.</text>
</comment>
<comment type="subcellular location">
    <subcellularLocation>
        <location evidence="1">Nucleus</location>
    </subcellularLocation>
</comment>
<dbReference type="STRING" id="3983.A0A2C9WF07"/>
<keyword evidence="4" id="KW-0804">Transcription</keyword>
<dbReference type="SUPFAM" id="SSF54171">
    <property type="entry name" value="DNA-binding domain"/>
    <property type="match status" value="1"/>
</dbReference>
<dbReference type="GO" id="GO:0009873">
    <property type="term" value="P:ethylene-activated signaling pathway"/>
    <property type="evidence" value="ECO:0007669"/>
    <property type="project" value="InterPro"/>
</dbReference>
<evidence type="ECO:0000256" key="4">
    <source>
        <dbReference type="ARBA" id="ARBA00023163"/>
    </source>
</evidence>
<keyword evidence="3" id="KW-0238">DNA-binding</keyword>
<feature type="compositionally biased region" description="Polar residues" evidence="7">
    <location>
        <begin position="448"/>
        <end position="458"/>
    </location>
</feature>
<dbReference type="OrthoDB" id="1930739at2759"/>
<feature type="region of interest" description="Disordered" evidence="7">
    <location>
        <begin position="8"/>
        <end position="34"/>
    </location>
</feature>
<dbReference type="PANTHER" id="PTHR31190">
    <property type="entry name" value="DNA-BINDING DOMAIN"/>
    <property type="match status" value="1"/>
</dbReference>
<evidence type="ECO:0000256" key="2">
    <source>
        <dbReference type="ARBA" id="ARBA00023015"/>
    </source>
</evidence>
<name>A0A2C9WF07_MANES</name>
<dbReference type="OMA" id="DATCFQQ"/>
<comment type="similarity">
    <text evidence="6">Belongs to the AP2/ERF transcription factor family. ERF subfamily.</text>
</comment>
<reference evidence="10" key="1">
    <citation type="journal article" date="2016" name="Nat. Biotechnol.">
        <title>Sequencing wild and cultivated cassava and related species reveals extensive interspecific hybridization and genetic diversity.</title>
        <authorList>
            <person name="Bredeson J.V."/>
            <person name="Lyons J.B."/>
            <person name="Prochnik S.E."/>
            <person name="Wu G.A."/>
            <person name="Ha C.M."/>
            <person name="Edsinger-Gonzales E."/>
            <person name="Grimwood J."/>
            <person name="Schmutz J."/>
            <person name="Rabbi I.Y."/>
            <person name="Egesi C."/>
            <person name="Nauluvula P."/>
            <person name="Lebot V."/>
            <person name="Ndunguru J."/>
            <person name="Mkamilo G."/>
            <person name="Bart R.S."/>
            <person name="Setter T.L."/>
            <person name="Gleadow R.M."/>
            <person name="Kulakow P."/>
            <person name="Ferguson M.E."/>
            <person name="Rounsley S."/>
            <person name="Rokhsar D.S."/>
        </authorList>
    </citation>
    <scope>NUCLEOTIDE SEQUENCE [LARGE SCALE GENOMIC DNA]</scope>
    <source>
        <strain evidence="10">cv. AM560-2</strain>
    </source>
</reference>
<keyword evidence="2" id="KW-0805">Transcription regulation</keyword>
<dbReference type="Proteomes" id="UP000091857">
    <property type="component" value="Chromosome 2"/>
</dbReference>
<gene>
    <name evidence="9" type="ORF">MANES_02G182000v8</name>
</gene>
<dbReference type="CDD" id="cd00018">
    <property type="entry name" value="AP2"/>
    <property type="match status" value="1"/>
</dbReference>
<feature type="region of interest" description="Disordered" evidence="7">
    <location>
        <begin position="300"/>
        <end position="319"/>
    </location>
</feature>
<dbReference type="Gramene" id="Manes.02G182000.1.v8.1">
    <property type="protein sequence ID" value="Manes.02G182000.1.v8.1.CDS"/>
    <property type="gene ID" value="Manes.02G182000.v8.1"/>
</dbReference>
<dbReference type="SMR" id="A0A2C9WF07"/>
<evidence type="ECO:0000313" key="10">
    <source>
        <dbReference type="Proteomes" id="UP000091857"/>
    </source>
</evidence>
<evidence type="ECO:0000256" key="7">
    <source>
        <dbReference type="SAM" id="MobiDB-lite"/>
    </source>
</evidence>
<evidence type="ECO:0000259" key="8">
    <source>
        <dbReference type="PROSITE" id="PS51032"/>
    </source>
</evidence>
<dbReference type="GO" id="GO:0005634">
    <property type="term" value="C:nucleus"/>
    <property type="evidence" value="ECO:0007669"/>
    <property type="project" value="UniProtKB-SubCell"/>
</dbReference>
<dbReference type="GO" id="GO:0003677">
    <property type="term" value="F:DNA binding"/>
    <property type="evidence" value="ECO:0007669"/>
    <property type="project" value="UniProtKB-KW"/>
</dbReference>
<dbReference type="FunFam" id="3.30.730.10:FF:000001">
    <property type="entry name" value="Ethylene-responsive transcription factor 2"/>
    <property type="match status" value="1"/>
</dbReference>
<dbReference type="SMART" id="SM00380">
    <property type="entry name" value="AP2"/>
    <property type="match status" value="1"/>
</dbReference>
<evidence type="ECO:0000256" key="5">
    <source>
        <dbReference type="ARBA" id="ARBA00023242"/>
    </source>
</evidence>
<dbReference type="AlphaFoldDB" id="A0A2C9WF07"/>
<dbReference type="PROSITE" id="PS51032">
    <property type="entry name" value="AP2_ERF"/>
    <property type="match status" value="1"/>
</dbReference>
<dbReference type="InterPro" id="IPR044808">
    <property type="entry name" value="ERF_plant"/>
</dbReference>
<keyword evidence="5" id="KW-0539">Nucleus</keyword>
<sequence length="458" mass="48602">MCLLNVKVANQKGSGEYSRSPATTDSGDDDDHQRYPQIVTSQSGLNQPVQVPTQSPTMFPGYGGCTGEMSAMVSALSHVVSGQRAGDWGHGAGLGSVITSGYGGIGLASASSSSSSSSPALSAYSSTSGSGFWIGQKRGREEVGATQSMPRVYRGFGDFRSSQGDSSSSGATVKEEAAASIIVPTMTTTTTTTTTTATTFATAPPTSLTETVSYEETGERRRRYRGVRQRPWGKWAAEIRDPHKAARVWLGTFDTAEAAARAYDEAALRFRGNRAKLNFPEHVRVLPPPMENIPVSQIPFGRQPQSQLQPMPSQPPQAPPQAAILPQFFQSQSDTMRDYWEYSQLLQSTGDLHGASSLLEQMIYNQQLASLQSNFPLSSSLSSFSSLSSSIAAPSIAASSSGSLSSLSSSTTSASFPLLLAGQQLGYFQSPQNQNPPTGSDFPVPPWSDSSHYPSSTG</sequence>
<feature type="domain" description="AP2/ERF" evidence="8">
    <location>
        <begin position="223"/>
        <end position="280"/>
    </location>
</feature>
<dbReference type="Pfam" id="PF00847">
    <property type="entry name" value="AP2"/>
    <property type="match status" value="1"/>
</dbReference>
<dbReference type="PANTHER" id="PTHR31190:SF421">
    <property type="entry name" value="ETHYLENE-RESPONSIVE TRANSCRIPTION FACTOR ERF110"/>
    <property type="match status" value="1"/>
</dbReference>
<dbReference type="InterPro" id="IPR001471">
    <property type="entry name" value="AP2/ERF_dom"/>
</dbReference>
<accession>A0A2C9WF07</accession>
<proteinExistence type="inferred from homology"/>
<dbReference type="InterPro" id="IPR016177">
    <property type="entry name" value="DNA-bd_dom_sf"/>
</dbReference>
<evidence type="ECO:0000256" key="3">
    <source>
        <dbReference type="ARBA" id="ARBA00023125"/>
    </source>
</evidence>
<protein>
    <recommendedName>
        <fullName evidence="8">AP2/ERF domain-containing protein</fullName>
    </recommendedName>
</protein>
<evidence type="ECO:0000313" key="9">
    <source>
        <dbReference type="EMBL" id="OAY58494.1"/>
    </source>
</evidence>
<evidence type="ECO:0000256" key="1">
    <source>
        <dbReference type="ARBA" id="ARBA00004123"/>
    </source>
</evidence>
<dbReference type="InterPro" id="IPR036955">
    <property type="entry name" value="AP2/ERF_dom_sf"/>
</dbReference>